<accession>A0A521DHT6</accession>
<evidence type="ECO:0000256" key="1">
    <source>
        <dbReference type="SAM" id="MobiDB-lite"/>
    </source>
</evidence>
<dbReference type="EMBL" id="FXTH01000010">
    <property type="protein sequence ID" value="SMO71324.1"/>
    <property type="molecule type" value="Genomic_DNA"/>
</dbReference>
<proteinExistence type="predicted"/>
<gene>
    <name evidence="2" type="ORF">SAMN06265218_11097</name>
</gene>
<organism evidence="2 3">
    <name type="scientific">Fodinibius sediminis</name>
    <dbReference type="NCBI Taxonomy" id="1214077"/>
    <lineage>
        <taxon>Bacteria</taxon>
        <taxon>Pseudomonadati</taxon>
        <taxon>Balneolota</taxon>
        <taxon>Balneolia</taxon>
        <taxon>Balneolales</taxon>
        <taxon>Balneolaceae</taxon>
        <taxon>Fodinibius</taxon>
    </lineage>
</organism>
<name>A0A521DHT6_9BACT</name>
<keyword evidence="3" id="KW-1185">Reference proteome</keyword>
<evidence type="ECO:0000313" key="3">
    <source>
        <dbReference type="Proteomes" id="UP000317593"/>
    </source>
</evidence>
<sequence length="150" mass="16622">MAKYGSSHVTPTTNGGRTTRRFQSFSTDPSLFCSRKNIPNTIEEAVFRTSYGYTNSTNFSPTFPVNNPYRPLFAPLHTVTISPCNIKKAASLREEEMRLNGTCYSFSEKAESKAAEGGEKSISFTYWQDSSAPNSRSMPLSSHSIESGPR</sequence>
<dbReference type="AlphaFoldDB" id="A0A521DHT6"/>
<evidence type="ECO:0000313" key="2">
    <source>
        <dbReference type="EMBL" id="SMO71324.1"/>
    </source>
</evidence>
<feature type="region of interest" description="Disordered" evidence="1">
    <location>
        <begin position="1"/>
        <end position="23"/>
    </location>
</feature>
<reference evidence="2 3" key="1">
    <citation type="submission" date="2017-05" db="EMBL/GenBank/DDBJ databases">
        <authorList>
            <person name="Varghese N."/>
            <person name="Submissions S."/>
        </authorList>
    </citation>
    <scope>NUCLEOTIDE SEQUENCE [LARGE SCALE GENOMIC DNA]</scope>
    <source>
        <strain evidence="2 3">DSM 21194</strain>
    </source>
</reference>
<feature type="region of interest" description="Disordered" evidence="1">
    <location>
        <begin position="129"/>
        <end position="150"/>
    </location>
</feature>
<protein>
    <submittedName>
        <fullName evidence="2">Uncharacterized protein</fullName>
    </submittedName>
</protein>
<dbReference type="Proteomes" id="UP000317593">
    <property type="component" value="Unassembled WGS sequence"/>
</dbReference>